<organism evidence="1 2">
    <name type="scientific">Dreissena polymorpha</name>
    <name type="common">Zebra mussel</name>
    <name type="synonym">Mytilus polymorpha</name>
    <dbReference type="NCBI Taxonomy" id="45954"/>
    <lineage>
        <taxon>Eukaryota</taxon>
        <taxon>Metazoa</taxon>
        <taxon>Spiralia</taxon>
        <taxon>Lophotrochozoa</taxon>
        <taxon>Mollusca</taxon>
        <taxon>Bivalvia</taxon>
        <taxon>Autobranchia</taxon>
        <taxon>Heteroconchia</taxon>
        <taxon>Euheterodonta</taxon>
        <taxon>Imparidentia</taxon>
        <taxon>Neoheterodontei</taxon>
        <taxon>Myida</taxon>
        <taxon>Dreissenoidea</taxon>
        <taxon>Dreissenidae</taxon>
        <taxon>Dreissena</taxon>
    </lineage>
</organism>
<keyword evidence="2" id="KW-1185">Reference proteome</keyword>
<proteinExistence type="predicted"/>
<sequence>MDTVESVSWKEPLLCVYGGANENAPRVGVVPTNSRSLGGHLIHYTTATYSKPPHSCNILHRE</sequence>
<evidence type="ECO:0000313" key="2">
    <source>
        <dbReference type="Proteomes" id="UP000828390"/>
    </source>
</evidence>
<dbReference type="Proteomes" id="UP000828390">
    <property type="component" value="Unassembled WGS sequence"/>
</dbReference>
<name>A0A9D3YWC4_DREPO</name>
<evidence type="ECO:0000313" key="1">
    <source>
        <dbReference type="EMBL" id="KAH3706296.1"/>
    </source>
</evidence>
<dbReference type="EMBL" id="JAIWYP010000014">
    <property type="protein sequence ID" value="KAH3706296.1"/>
    <property type="molecule type" value="Genomic_DNA"/>
</dbReference>
<reference evidence="1" key="2">
    <citation type="submission" date="2020-11" db="EMBL/GenBank/DDBJ databases">
        <authorList>
            <person name="McCartney M.A."/>
            <person name="Auch B."/>
            <person name="Kono T."/>
            <person name="Mallez S."/>
            <person name="Becker A."/>
            <person name="Gohl D.M."/>
            <person name="Silverstein K.A.T."/>
            <person name="Koren S."/>
            <person name="Bechman K.B."/>
            <person name="Herman A."/>
            <person name="Abrahante J.E."/>
            <person name="Garbe J."/>
        </authorList>
    </citation>
    <scope>NUCLEOTIDE SEQUENCE</scope>
    <source>
        <strain evidence="1">Duluth1</strain>
        <tissue evidence="1">Whole animal</tissue>
    </source>
</reference>
<dbReference type="AlphaFoldDB" id="A0A9D3YWC4"/>
<reference evidence="1" key="1">
    <citation type="journal article" date="2019" name="bioRxiv">
        <title>The Genome of the Zebra Mussel, Dreissena polymorpha: A Resource for Invasive Species Research.</title>
        <authorList>
            <person name="McCartney M.A."/>
            <person name="Auch B."/>
            <person name="Kono T."/>
            <person name="Mallez S."/>
            <person name="Zhang Y."/>
            <person name="Obille A."/>
            <person name="Becker A."/>
            <person name="Abrahante J.E."/>
            <person name="Garbe J."/>
            <person name="Badalamenti J.P."/>
            <person name="Herman A."/>
            <person name="Mangelson H."/>
            <person name="Liachko I."/>
            <person name="Sullivan S."/>
            <person name="Sone E.D."/>
            <person name="Koren S."/>
            <person name="Silverstein K.A.T."/>
            <person name="Beckman K.B."/>
            <person name="Gohl D.M."/>
        </authorList>
    </citation>
    <scope>NUCLEOTIDE SEQUENCE</scope>
    <source>
        <strain evidence="1">Duluth1</strain>
        <tissue evidence="1">Whole animal</tissue>
    </source>
</reference>
<protein>
    <submittedName>
        <fullName evidence="1">Uncharacterized protein</fullName>
    </submittedName>
</protein>
<comment type="caution">
    <text evidence="1">The sequence shown here is derived from an EMBL/GenBank/DDBJ whole genome shotgun (WGS) entry which is preliminary data.</text>
</comment>
<accession>A0A9D3YWC4</accession>
<gene>
    <name evidence="1" type="ORF">DPMN_065681</name>
</gene>